<proteinExistence type="predicted"/>
<dbReference type="OMA" id="ANSMAYD"/>
<dbReference type="InParanoid" id="D8SBA2"/>
<reference evidence="2 3" key="1">
    <citation type="journal article" date="2011" name="Science">
        <title>The Selaginella genome identifies genetic changes associated with the evolution of vascular plants.</title>
        <authorList>
            <person name="Banks J.A."/>
            <person name="Nishiyama T."/>
            <person name="Hasebe M."/>
            <person name="Bowman J.L."/>
            <person name="Gribskov M."/>
            <person name="dePamphilis C."/>
            <person name="Albert V.A."/>
            <person name="Aono N."/>
            <person name="Aoyama T."/>
            <person name="Ambrose B.A."/>
            <person name="Ashton N.W."/>
            <person name="Axtell M.J."/>
            <person name="Barker E."/>
            <person name="Barker M.S."/>
            <person name="Bennetzen J.L."/>
            <person name="Bonawitz N.D."/>
            <person name="Chapple C."/>
            <person name="Cheng C."/>
            <person name="Correa L.G."/>
            <person name="Dacre M."/>
            <person name="DeBarry J."/>
            <person name="Dreyer I."/>
            <person name="Elias M."/>
            <person name="Engstrom E.M."/>
            <person name="Estelle M."/>
            <person name="Feng L."/>
            <person name="Finet C."/>
            <person name="Floyd S.K."/>
            <person name="Frommer W.B."/>
            <person name="Fujita T."/>
            <person name="Gramzow L."/>
            <person name="Gutensohn M."/>
            <person name="Harholt J."/>
            <person name="Hattori M."/>
            <person name="Heyl A."/>
            <person name="Hirai T."/>
            <person name="Hiwatashi Y."/>
            <person name="Ishikawa M."/>
            <person name="Iwata M."/>
            <person name="Karol K.G."/>
            <person name="Koehler B."/>
            <person name="Kolukisaoglu U."/>
            <person name="Kubo M."/>
            <person name="Kurata T."/>
            <person name="Lalonde S."/>
            <person name="Li K."/>
            <person name="Li Y."/>
            <person name="Litt A."/>
            <person name="Lyons E."/>
            <person name="Manning G."/>
            <person name="Maruyama T."/>
            <person name="Michael T.P."/>
            <person name="Mikami K."/>
            <person name="Miyazaki S."/>
            <person name="Morinaga S."/>
            <person name="Murata T."/>
            <person name="Mueller-Roeber B."/>
            <person name="Nelson D.R."/>
            <person name="Obara M."/>
            <person name="Oguri Y."/>
            <person name="Olmstead R.G."/>
            <person name="Onodera N."/>
            <person name="Petersen B.L."/>
            <person name="Pils B."/>
            <person name="Prigge M."/>
            <person name="Rensing S.A."/>
            <person name="Riano-Pachon D.M."/>
            <person name="Roberts A.W."/>
            <person name="Sato Y."/>
            <person name="Scheller H.V."/>
            <person name="Schulz B."/>
            <person name="Schulz C."/>
            <person name="Shakirov E.V."/>
            <person name="Shibagaki N."/>
            <person name="Shinohara N."/>
            <person name="Shippen D.E."/>
            <person name="Soerensen I."/>
            <person name="Sotooka R."/>
            <person name="Sugimoto N."/>
            <person name="Sugita M."/>
            <person name="Sumikawa N."/>
            <person name="Tanurdzic M."/>
            <person name="Theissen G."/>
            <person name="Ulvskov P."/>
            <person name="Wakazuki S."/>
            <person name="Weng J.K."/>
            <person name="Willats W.W."/>
            <person name="Wipf D."/>
            <person name="Wolf P.G."/>
            <person name="Yang L."/>
            <person name="Zimmer A.D."/>
            <person name="Zhu Q."/>
            <person name="Mitros T."/>
            <person name="Hellsten U."/>
            <person name="Loque D."/>
            <person name="Otillar R."/>
            <person name="Salamov A."/>
            <person name="Schmutz J."/>
            <person name="Shapiro H."/>
            <person name="Lindquist E."/>
            <person name="Lucas S."/>
            <person name="Rokhsar D."/>
            <person name="Grigoriev I.V."/>
        </authorList>
    </citation>
    <scope>NUCLEOTIDE SEQUENCE [LARGE SCALE GENOMIC DNA]</scope>
</reference>
<feature type="non-terminal residue" evidence="2">
    <location>
        <position position="327"/>
    </location>
</feature>
<name>D8SBA2_SELML</name>
<dbReference type="Gramene" id="EFJ18356">
    <property type="protein sequence ID" value="EFJ18356"/>
    <property type="gene ID" value="SELMODRAFT_34699"/>
</dbReference>
<protein>
    <recommendedName>
        <fullName evidence="1">Alpha/beta hydrolase fold-3 domain-containing protein</fullName>
    </recommendedName>
</protein>
<dbReference type="HOGENOM" id="CLU_012494_22_1_1"/>
<organism evidence="3">
    <name type="scientific">Selaginella moellendorffii</name>
    <name type="common">Spikemoss</name>
    <dbReference type="NCBI Taxonomy" id="88036"/>
    <lineage>
        <taxon>Eukaryota</taxon>
        <taxon>Viridiplantae</taxon>
        <taxon>Streptophyta</taxon>
        <taxon>Embryophyta</taxon>
        <taxon>Tracheophyta</taxon>
        <taxon>Lycopodiopsida</taxon>
        <taxon>Selaginellales</taxon>
        <taxon>Selaginellaceae</taxon>
        <taxon>Selaginella</taxon>
    </lineage>
</organism>
<feature type="non-terminal residue" evidence="2">
    <location>
        <position position="1"/>
    </location>
</feature>
<dbReference type="InterPro" id="IPR029058">
    <property type="entry name" value="AB_hydrolase_fold"/>
</dbReference>
<dbReference type="Pfam" id="PF07859">
    <property type="entry name" value="Abhydrolase_3"/>
    <property type="match status" value="1"/>
</dbReference>
<dbReference type="Gene3D" id="3.40.50.1820">
    <property type="entry name" value="alpha/beta hydrolase"/>
    <property type="match status" value="1"/>
</dbReference>
<dbReference type="AlphaFoldDB" id="D8SBA2"/>
<dbReference type="InterPro" id="IPR013094">
    <property type="entry name" value="AB_hydrolase_3"/>
</dbReference>
<feature type="domain" description="Alpha/beta hydrolase fold-3" evidence="1">
    <location>
        <begin position="81"/>
        <end position="303"/>
    </location>
</feature>
<sequence length="327" mass="36511">LRLLSGLIKTANALIRRSDYTIRRWLGSIEEIRFPALSIPIYGVSTRDIAAPSLGDSCWARLFIPDDAAKSPSSSASLPVVIYYHGGGFAVLRPDFLLYDIFCRRLAKIARCIVVSVNYPLAPEHRYPAVHDSCFHFLKWLRSKEARDALPASADLSRCFLSGDSAGGNIAHFVACRAAIAEEQALLDPLRVRGSILIQPFFGSQERSPSEILLRNGPIINLEMTDWYWRAYLPDGEDRDHPICNVFGPRSMDITALSLPPSLVLVGEYDLLKDAQMSYAQGMAAAGKKVKVLLYKRGVHVFHIFYRLKSSRQCLSDIAQFIHETLA</sequence>
<gene>
    <name evidence="2" type="ORF">SELMODRAFT_34699</name>
</gene>
<dbReference type="PANTHER" id="PTHR23024">
    <property type="entry name" value="ARYLACETAMIDE DEACETYLASE"/>
    <property type="match status" value="1"/>
</dbReference>
<dbReference type="STRING" id="88036.D8SBA2"/>
<dbReference type="KEGG" id="smo:SELMODRAFT_34699"/>
<dbReference type="InterPro" id="IPR050466">
    <property type="entry name" value="Carboxylest/Gibb_receptor"/>
</dbReference>
<dbReference type="eggNOG" id="KOG1515">
    <property type="taxonomic scope" value="Eukaryota"/>
</dbReference>
<dbReference type="PANTHER" id="PTHR23024:SF24">
    <property type="entry name" value="ALPHA_BETA HYDROLASE FOLD-3 DOMAIN-CONTAINING PROTEIN"/>
    <property type="match status" value="1"/>
</dbReference>
<keyword evidence="3" id="KW-1185">Reference proteome</keyword>
<dbReference type="GO" id="GO:0016787">
    <property type="term" value="F:hydrolase activity"/>
    <property type="evidence" value="ECO:0007669"/>
    <property type="project" value="InterPro"/>
</dbReference>
<dbReference type="OrthoDB" id="408631at2759"/>
<dbReference type="EMBL" id="GL377610">
    <property type="protein sequence ID" value="EFJ18356.1"/>
    <property type="molecule type" value="Genomic_DNA"/>
</dbReference>
<dbReference type="Proteomes" id="UP000001514">
    <property type="component" value="Unassembled WGS sequence"/>
</dbReference>
<evidence type="ECO:0000313" key="3">
    <source>
        <dbReference type="Proteomes" id="UP000001514"/>
    </source>
</evidence>
<dbReference type="SUPFAM" id="SSF53474">
    <property type="entry name" value="alpha/beta-Hydrolases"/>
    <property type="match status" value="1"/>
</dbReference>
<dbReference type="FunCoup" id="D8SBA2">
    <property type="interactions" value="609"/>
</dbReference>
<evidence type="ECO:0000259" key="1">
    <source>
        <dbReference type="Pfam" id="PF07859"/>
    </source>
</evidence>
<evidence type="ECO:0000313" key="2">
    <source>
        <dbReference type="EMBL" id="EFJ18356.1"/>
    </source>
</evidence>
<accession>D8SBA2</accession>